<protein>
    <recommendedName>
        <fullName evidence="2">NAD(P)-binding domain-containing protein</fullName>
    </recommendedName>
</protein>
<dbReference type="OrthoDB" id="419598at2759"/>
<dbReference type="PANTHER" id="PTHR43162">
    <property type="match status" value="1"/>
</dbReference>
<proteinExistence type="predicted"/>
<feature type="domain" description="NAD(P)-binding" evidence="2">
    <location>
        <begin position="11"/>
        <end position="172"/>
    </location>
</feature>
<dbReference type="InterPro" id="IPR016040">
    <property type="entry name" value="NAD(P)-bd_dom"/>
</dbReference>
<dbReference type="GeneID" id="41989595"/>
<feature type="compositionally biased region" description="Polar residues" evidence="1">
    <location>
        <begin position="513"/>
        <end position="525"/>
    </location>
</feature>
<name>A0A366SEI7_9HYPO</name>
<dbReference type="InterPro" id="IPR051604">
    <property type="entry name" value="Ergot_Alk_Oxidoreductase"/>
</dbReference>
<dbReference type="PANTHER" id="PTHR43162:SF1">
    <property type="entry name" value="PRESTALK A DIFFERENTIATION PROTEIN A"/>
    <property type="match status" value="1"/>
</dbReference>
<reference evidence="3 4" key="1">
    <citation type="submission" date="2018-06" db="EMBL/GenBank/DDBJ databases">
        <title>Fusarium incarnatum-equiseti species complex species 28.</title>
        <authorList>
            <person name="Gardiner D.M."/>
        </authorList>
    </citation>
    <scope>NUCLEOTIDE SEQUENCE [LARGE SCALE GENOMIC DNA]</scope>
    <source>
        <strain evidence="3 4">FIESC_28</strain>
    </source>
</reference>
<accession>A0A366SEI7</accession>
<dbReference type="Gene3D" id="3.90.25.10">
    <property type="entry name" value="UDP-galactose 4-epimerase, domain 1"/>
    <property type="match status" value="1"/>
</dbReference>
<keyword evidence="4" id="KW-1185">Reference proteome</keyword>
<evidence type="ECO:0000259" key="2">
    <source>
        <dbReference type="Pfam" id="PF13460"/>
    </source>
</evidence>
<evidence type="ECO:0000256" key="1">
    <source>
        <dbReference type="SAM" id="MobiDB-lite"/>
    </source>
</evidence>
<feature type="region of interest" description="Disordered" evidence="1">
    <location>
        <begin position="511"/>
        <end position="537"/>
    </location>
</feature>
<dbReference type="Pfam" id="PF13460">
    <property type="entry name" value="NAD_binding_10"/>
    <property type="match status" value="1"/>
</dbReference>
<dbReference type="EMBL" id="QKXC01000004">
    <property type="protein sequence ID" value="RBR27076.1"/>
    <property type="molecule type" value="Genomic_DNA"/>
</dbReference>
<dbReference type="InterPro" id="IPR036291">
    <property type="entry name" value="NAD(P)-bd_dom_sf"/>
</dbReference>
<dbReference type="Proteomes" id="UP000253153">
    <property type="component" value="Unassembled WGS sequence"/>
</dbReference>
<dbReference type="RefSeq" id="XP_031021667.1">
    <property type="nucleotide sequence ID" value="XM_031154299.1"/>
</dbReference>
<comment type="caution">
    <text evidence="3">The sequence shown here is derived from an EMBL/GenBank/DDBJ whole genome shotgun (WGS) entry which is preliminary data.</text>
</comment>
<dbReference type="SUPFAM" id="SSF51735">
    <property type="entry name" value="NAD(P)-binding Rossmann-fold domains"/>
    <property type="match status" value="1"/>
</dbReference>
<feature type="region of interest" description="Disordered" evidence="1">
    <location>
        <begin position="559"/>
        <end position="610"/>
    </location>
</feature>
<gene>
    <name evidence="3" type="ORF">FIESC28_00148</name>
</gene>
<evidence type="ECO:0000313" key="4">
    <source>
        <dbReference type="Proteomes" id="UP000253153"/>
    </source>
</evidence>
<organism evidence="3 4">
    <name type="scientific">Fusarium coffeatum</name>
    <dbReference type="NCBI Taxonomy" id="231269"/>
    <lineage>
        <taxon>Eukaryota</taxon>
        <taxon>Fungi</taxon>
        <taxon>Dikarya</taxon>
        <taxon>Ascomycota</taxon>
        <taxon>Pezizomycotina</taxon>
        <taxon>Sordariomycetes</taxon>
        <taxon>Hypocreomycetidae</taxon>
        <taxon>Hypocreales</taxon>
        <taxon>Nectriaceae</taxon>
        <taxon>Fusarium</taxon>
        <taxon>Fusarium incarnatum-equiseti species complex</taxon>
    </lineage>
</organism>
<dbReference type="Gene3D" id="3.40.50.720">
    <property type="entry name" value="NAD(P)-binding Rossmann-like Domain"/>
    <property type="match status" value="1"/>
</dbReference>
<dbReference type="AlphaFoldDB" id="A0A366SEI7"/>
<evidence type="ECO:0000313" key="3">
    <source>
        <dbReference type="EMBL" id="RBR27076.1"/>
    </source>
</evidence>
<feature type="compositionally biased region" description="Acidic residues" evidence="1">
    <location>
        <begin position="559"/>
        <end position="598"/>
    </location>
</feature>
<sequence>MRITIVPASNKTSTAAIRWLLPQNPFFEVHGVYRDLKKVPDEFNSVENFTAVQGDVADASTLNFNESDAVIMVLPPAYDGRDIVEHSRLISNNVKDAIEKSGTVRRLVLLSSLGAEFAEGVGELKTNHISEEVLKTTNILEIIFIRAAYFMENWATSLETLKAPVPFFYSTITPLDFKVAMVAVKDIGKTLAEEAIRDWKIPTKPYVCELHGPQPYTPLDVQKTFSQVLKKDVQVKAIGKDELKGFFGQIFAPQIVDEWVEMSRSFLPGGIAEKDLSKPSDVDVIRGITTLKEVEEPSDDSPEAKAEFWAKRTHDEIRELVKLSEDGVAFTTAGESTFVEARSYFKKFWHQELHAMFGYMPCRADYTVGFGDMDWTPMRHPSKNVFVRHRIAEKPTMETRGVKLVASILAGHSYLPIAKVEETVYFMDRQSNYSNFITHDEYRPYFDALLWCWERQQKLPEEARARIYGSIDARLGSIDLNFESPDSNSQLPNSNKTSKEPMTVEELKEAIERQTSVSHPRTNLTGMRDQMRQQEPSNQELDDAFEAGLRAEGAQWEYVEENGEGVTEGEEQGMEEAIDEDMEEDMEDDKDEAQEDEEVSFKKLTAPRGK</sequence>